<evidence type="ECO:0000256" key="1">
    <source>
        <dbReference type="ARBA" id="ARBA00023015"/>
    </source>
</evidence>
<proteinExistence type="predicted"/>
<keyword evidence="3" id="KW-0804">Transcription</keyword>
<dbReference type="GO" id="GO:0003700">
    <property type="term" value="F:DNA-binding transcription factor activity"/>
    <property type="evidence" value="ECO:0007669"/>
    <property type="project" value="InterPro"/>
</dbReference>
<dbReference type="InterPro" id="IPR036388">
    <property type="entry name" value="WH-like_DNA-bd_sf"/>
</dbReference>
<evidence type="ECO:0000256" key="2">
    <source>
        <dbReference type="ARBA" id="ARBA00023125"/>
    </source>
</evidence>
<evidence type="ECO:0000259" key="4">
    <source>
        <dbReference type="PROSITE" id="PS50995"/>
    </source>
</evidence>
<dbReference type="PROSITE" id="PS50995">
    <property type="entry name" value="HTH_MARR_2"/>
    <property type="match status" value="1"/>
</dbReference>
<dbReference type="Gene3D" id="1.10.10.10">
    <property type="entry name" value="Winged helix-like DNA-binding domain superfamily/Winged helix DNA-binding domain"/>
    <property type="match status" value="1"/>
</dbReference>
<comment type="caution">
    <text evidence="5">The sequence shown here is derived from an EMBL/GenBank/DDBJ whole genome shotgun (WGS) entry which is preliminary data.</text>
</comment>
<evidence type="ECO:0000313" key="5">
    <source>
        <dbReference type="EMBL" id="KRN44022.1"/>
    </source>
</evidence>
<keyword evidence="1" id="KW-0805">Transcription regulation</keyword>
<dbReference type="SMART" id="SM00347">
    <property type="entry name" value="HTH_MARR"/>
    <property type="match status" value="1"/>
</dbReference>
<reference evidence="5 6" key="1">
    <citation type="journal article" date="2015" name="Genome Announc.">
        <title>Expanding the biotechnology potential of lactobacilli through comparative genomics of 213 strains and associated genera.</title>
        <authorList>
            <person name="Sun Z."/>
            <person name="Harris H.M."/>
            <person name="McCann A."/>
            <person name="Guo C."/>
            <person name="Argimon S."/>
            <person name="Zhang W."/>
            <person name="Yang X."/>
            <person name="Jeffery I.B."/>
            <person name="Cooney J.C."/>
            <person name="Kagawa T.F."/>
            <person name="Liu W."/>
            <person name="Song Y."/>
            <person name="Salvetti E."/>
            <person name="Wrobel A."/>
            <person name="Rasinkangas P."/>
            <person name="Parkhill J."/>
            <person name="Rea M.C."/>
            <person name="O'Sullivan O."/>
            <person name="Ritari J."/>
            <person name="Douillard F.P."/>
            <person name="Paul Ross R."/>
            <person name="Yang R."/>
            <person name="Briner A.E."/>
            <person name="Felis G.E."/>
            <person name="de Vos W.M."/>
            <person name="Barrangou R."/>
            <person name="Klaenhammer T.R."/>
            <person name="Caufield P.W."/>
            <person name="Cui Y."/>
            <person name="Zhang H."/>
            <person name="O'Toole P.W."/>
        </authorList>
    </citation>
    <scope>NUCLEOTIDE SEQUENCE [LARGE SCALE GENOMIC DNA]</scope>
    <source>
        <strain evidence="5 6">DSM 14792</strain>
    </source>
</reference>
<dbReference type="Proteomes" id="UP000051639">
    <property type="component" value="Unassembled WGS sequence"/>
</dbReference>
<dbReference type="GO" id="GO:0003677">
    <property type="term" value="F:DNA binding"/>
    <property type="evidence" value="ECO:0007669"/>
    <property type="project" value="UniProtKB-KW"/>
</dbReference>
<keyword evidence="6" id="KW-1185">Reference proteome</keyword>
<dbReference type="RefSeq" id="WP_056994606.1">
    <property type="nucleotide sequence ID" value="NZ_JQBA01000025.1"/>
</dbReference>
<dbReference type="Pfam" id="PF01047">
    <property type="entry name" value="MarR"/>
    <property type="match status" value="1"/>
</dbReference>
<protein>
    <submittedName>
        <fullName evidence="5">MarR family transcriptional regulator</fullName>
    </submittedName>
</protein>
<gene>
    <name evidence="5" type="ORF">IV41_GL000928</name>
</gene>
<dbReference type="OrthoDB" id="5461037at2"/>
<sequence>MNESRDYQAINQALIKVYSGIMWIEEHELRKSTFADLTIKEMHAIDAISMYDHQTASAVAKKLHLTPGTMTATADRLTKKGYVKRVRDEQDRRIVRLYLTKKGRVLYRAHRAFHNMMVTQFLDGMTDEEMKTVRKALRNLENFVDEHA</sequence>
<dbReference type="AlphaFoldDB" id="A0A0R2GXB8"/>
<evidence type="ECO:0000313" key="6">
    <source>
        <dbReference type="Proteomes" id="UP000051639"/>
    </source>
</evidence>
<evidence type="ECO:0000256" key="3">
    <source>
        <dbReference type="ARBA" id="ARBA00023163"/>
    </source>
</evidence>
<organism evidence="5 6">
    <name type="scientific">Limosilactobacillus ingluviei</name>
    <dbReference type="NCBI Taxonomy" id="148604"/>
    <lineage>
        <taxon>Bacteria</taxon>
        <taxon>Bacillati</taxon>
        <taxon>Bacillota</taxon>
        <taxon>Bacilli</taxon>
        <taxon>Lactobacillales</taxon>
        <taxon>Lactobacillaceae</taxon>
        <taxon>Limosilactobacillus</taxon>
    </lineage>
</organism>
<dbReference type="SUPFAM" id="SSF46785">
    <property type="entry name" value="Winged helix' DNA-binding domain"/>
    <property type="match status" value="1"/>
</dbReference>
<dbReference type="STRING" id="1203076.GCA_000312405_00919"/>
<keyword evidence="2" id="KW-0238">DNA-binding</keyword>
<dbReference type="PANTHER" id="PTHR42756">
    <property type="entry name" value="TRANSCRIPTIONAL REGULATOR, MARR"/>
    <property type="match status" value="1"/>
</dbReference>
<accession>A0A0R2GXB8</accession>
<dbReference type="EMBL" id="JQBA01000025">
    <property type="protein sequence ID" value="KRN44022.1"/>
    <property type="molecule type" value="Genomic_DNA"/>
</dbReference>
<dbReference type="eggNOG" id="COG1846">
    <property type="taxonomic scope" value="Bacteria"/>
</dbReference>
<dbReference type="PANTHER" id="PTHR42756:SF1">
    <property type="entry name" value="TRANSCRIPTIONAL REPRESSOR OF EMRAB OPERON"/>
    <property type="match status" value="1"/>
</dbReference>
<feature type="domain" description="HTH marR-type" evidence="4">
    <location>
        <begin position="1"/>
        <end position="142"/>
    </location>
</feature>
<name>A0A0R2GXB8_9LACO</name>
<dbReference type="InterPro" id="IPR036390">
    <property type="entry name" value="WH_DNA-bd_sf"/>
</dbReference>
<dbReference type="PATRIC" id="fig|148604.4.peg.964"/>
<dbReference type="PRINTS" id="PR00598">
    <property type="entry name" value="HTHMARR"/>
</dbReference>
<dbReference type="InterPro" id="IPR000835">
    <property type="entry name" value="HTH_MarR-typ"/>
</dbReference>